<dbReference type="RefSeq" id="WP_019952156.1">
    <property type="nucleotide sequence ID" value="NZ_JBHLVX010000017.1"/>
</dbReference>
<dbReference type="SUPFAM" id="SSF160214">
    <property type="entry name" value="FlaG-like"/>
    <property type="match status" value="1"/>
</dbReference>
<evidence type="ECO:0000313" key="3">
    <source>
        <dbReference type="Proteomes" id="UP001589814"/>
    </source>
</evidence>
<sequence>MNVENNVELAPISALWPKQDTTTRAQTPLLTLPPGESTLPARASESPGTMSPDAIRDTVERLNQEMIRRGIEFDIHDDSGRIVTRVVDRDSGELIRQIPAEEMLEVARRLDDDQGLLEIQA</sequence>
<feature type="region of interest" description="Disordered" evidence="1">
    <location>
        <begin position="13"/>
        <end position="54"/>
    </location>
</feature>
<organism evidence="2 3">
    <name type="scientific">Kushneria aurantia</name>
    <dbReference type="NCBI Taxonomy" id="504092"/>
    <lineage>
        <taxon>Bacteria</taxon>
        <taxon>Pseudomonadati</taxon>
        <taxon>Pseudomonadota</taxon>
        <taxon>Gammaproteobacteria</taxon>
        <taxon>Oceanospirillales</taxon>
        <taxon>Halomonadaceae</taxon>
        <taxon>Kushneria</taxon>
    </lineage>
</organism>
<dbReference type="Pfam" id="PF03646">
    <property type="entry name" value="FlaG"/>
    <property type="match status" value="1"/>
</dbReference>
<keyword evidence="2" id="KW-0969">Cilium</keyword>
<dbReference type="InterPro" id="IPR035924">
    <property type="entry name" value="FlaG-like_sf"/>
</dbReference>
<keyword evidence="3" id="KW-1185">Reference proteome</keyword>
<dbReference type="EMBL" id="JBHLVX010000017">
    <property type="protein sequence ID" value="MFC0267299.1"/>
    <property type="molecule type" value="Genomic_DNA"/>
</dbReference>
<keyword evidence="2" id="KW-0966">Cell projection</keyword>
<evidence type="ECO:0000313" key="2">
    <source>
        <dbReference type="EMBL" id="MFC0267299.1"/>
    </source>
</evidence>
<keyword evidence="2" id="KW-0282">Flagellum</keyword>
<dbReference type="PANTHER" id="PTHR37166:SF1">
    <property type="entry name" value="PROTEIN FLAG"/>
    <property type="match status" value="1"/>
</dbReference>
<proteinExistence type="predicted"/>
<dbReference type="InterPro" id="IPR005186">
    <property type="entry name" value="FlaG"/>
</dbReference>
<accession>A0ABV6G136</accession>
<comment type="caution">
    <text evidence="2">The sequence shown here is derived from an EMBL/GenBank/DDBJ whole genome shotgun (WGS) entry which is preliminary data.</text>
</comment>
<dbReference type="PANTHER" id="PTHR37166">
    <property type="entry name" value="PROTEIN FLAG"/>
    <property type="match status" value="1"/>
</dbReference>
<name>A0ABV6G136_9GAMM</name>
<dbReference type="Proteomes" id="UP001589814">
    <property type="component" value="Unassembled WGS sequence"/>
</dbReference>
<dbReference type="Gene3D" id="3.30.160.170">
    <property type="entry name" value="FlaG-like"/>
    <property type="match status" value="1"/>
</dbReference>
<evidence type="ECO:0000256" key="1">
    <source>
        <dbReference type="SAM" id="MobiDB-lite"/>
    </source>
</evidence>
<protein>
    <submittedName>
        <fullName evidence="2">Flagellar protein FlaG</fullName>
    </submittedName>
</protein>
<reference evidence="2 3" key="1">
    <citation type="submission" date="2024-09" db="EMBL/GenBank/DDBJ databases">
        <authorList>
            <person name="Sun Q."/>
            <person name="Mori K."/>
        </authorList>
    </citation>
    <scope>NUCLEOTIDE SEQUENCE [LARGE SCALE GENOMIC DNA]</scope>
    <source>
        <strain evidence="2 3">CCM 7415</strain>
    </source>
</reference>
<feature type="compositionally biased region" description="Polar residues" evidence="1">
    <location>
        <begin position="19"/>
        <end position="29"/>
    </location>
</feature>
<gene>
    <name evidence="2" type="ORF">ACFFHW_04695</name>
</gene>